<keyword evidence="2" id="KW-0067">ATP-binding</keyword>
<keyword evidence="1" id="KW-0547">Nucleotide-binding</keyword>
<name>A0A645IM01_9ZZZZ</name>
<dbReference type="InterPro" id="IPR003796">
    <property type="entry name" value="RNR_NrdR-like"/>
</dbReference>
<reference evidence="4" key="1">
    <citation type="submission" date="2019-08" db="EMBL/GenBank/DDBJ databases">
        <authorList>
            <person name="Kucharzyk K."/>
            <person name="Murdoch R.W."/>
            <person name="Higgins S."/>
            <person name="Loffler F."/>
        </authorList>
    </citation>
    <scope>NUCLEOTIDE SEQUENCE</scope>
</reference>
<dbReference type="GO" id="GO:0008270">
    <property type="term" value="F:zinc ion binding"/>
    <property type="evidence" value="ECO:0007669"/>
    <property type="project" value="InterPro"/>
</dbReference>
<dbReference type="Pfam" id="PF03477">
    <property type="entry name" value="ATP-cone"/>
    <property type="match status" value="1"/>
</dbReference>
<dbReference type="PANTHER" id="PTHR30455:SF2">
    <property type="entry name" value="TRANSCRIPTIONAL REPRESSOR NRDR"/>
    <property type="match status" value="1"/>
</dbReference>
<evidence type="ECO:0000256" key="2">
    <source>
        <dbReference type="ARBA" id="ARBA00022840"/>
    </source>
</evidence>
<protein>
    <submittedName>
        <fullName evidence="4">Transcriptional repressor NrdR</fullName>
    </submittedName>
</protein>
<dbReference type="HAMAP" id="MF_00440">
    <property type="entry name" value="NrdR"/>
    <property type="match status" value="1"/>
</dbReference>
<dbReference type="GO" id="GO:0005524">
    <property type="term" value="F:ATP binding"/>
    <property type="evidence" value="ECO:0007669"/>
    <property type="project" value="UniProtKB-KW"/>
</dbReference>
<dbReference type="AlphaFoldDB" id="A0A645IM01"/>
<proteinExistence type="inferred from homology"/>
<sequence length="89" mass="10452">MRACEKRPVSASDMERIVNEIESTLNNNMQTEVSSSYIGELLMEKLKKVDEVAYIRFASVYRQFKDINTFMDELKILLGDKKQEDNQQR</sequence>
<gene>
    <name evidence="4" type="primary">nrdR_36</name>
    <name evidence="4" type="ORF">SDC9_199718</name>
</gene>
<dbReference type="PANTHER" id="PTHR30455">
    <property type="entry name" value="TRANSCRIPTIONAL REPRESSOR NRDR"/>
    <property type="match status" value="1"/>
</dbReference>
<feature type="domain" description="ATP-cone" evidence="3">
    <location>
        <begin position="1"/>
        <end position="69"/>
    </location>
</feature>
<dbReference type="GO" id="GO:0045892">
    <property type="term" value="P:negative regulation of DNA-templated transcription"/>
    <property type="evidence" value="ECO:0007669"/>
    <property type="project" value="InterPro"/>
</dbReference>
<comment type="caution">
    <text evidence="4">The sequence shown here is derived from an EMBL/GenBank/DDBJ whole genome shotgun (WGS) entry which is preliminary data.</text>
</comment>
<dbReference type="EMBL" id="VSSQ01117809">
    <property type="protein sequence ID" value="MPN52066.1"/>
    <property type="molecule type" value="Genomic_DNA"/>
</dbReference>
<evidence type="ECO:0000259" key="3">
    <source>
        <dbReference type="PROSITE" id="PS51161"/>
    </source>
</evidence>
<dbReference type="PROSITE" id="PS51161">
    <property type="entry name" value="ATP_CONE"/>
    <property type="match status" value="1"/>
</dbReference>
<evidence type="ECO:0000313" key="4">
    <source>
        <dbReference type="EMBL" id="MPN52066.1"/>
    </source>
</evidence>
<accession>A0A645IM01</accession>
<dbReference type="InterPro" id="IPR005144">
    <property type="entry name" value="ATP-cone_dom"/>
</dbReference>
<organism evidence="4">
    <name type="scientific">bioreactor metagenome</name>
    <dbReference type="NCBI Taxonomy" id="1076179"/>
    <lineage>
        <taxon>unclassified sequences</taxon>
        <taxon>metagenomes</taxon>
        <taxon>ecological metagenomes</taxon>
    </lineage>
</organism>
<evidence type="ECO:0000256" key="1">
    <source>
        <dbReference type="ARBA" id="ARBA00022741"/>
    </source>
</evidence>